<dbReference type="InterPro" id="IPR012496">
    <property type="entry name" value="TMC_dom"/>
</dbReference>
<feature type="transmembrane region" description="Helical" evidence="7">
    <location>
        <begin position="531"/>
        <end position="549"/>
    </location>
</feature>
<dbReference type="AlphaFoldDB" id="A0AAD9IZ57"/>
<evidence type="ECO:0000256" key="5">
    <source>
        <dbReference type="ARBA" id="ARBA00023136"/>
    </source>
</evidence>
<evidence type="ECO:0000313" key="10">
    <source>
        <dbReference type="Proteomes" id="UP001208570"/>
    </source>
</evidence>
<evidence type="ECO:0000256" key="7">
    <source>
        <dbReference type="SAM" id="Phobius"/>
    </source>
</evidence>
<dbReference type="PANTHER" id="PTHR23302">
    <property type="entry name" value="TRANSMEMBRANE CHANNEL-RELATED"/>
    <property type="match status" value="1"/>
</dbReference>
<dbReference type="PANTHER" id="PTHR23302:SF24">
    <property type="entry name" value="TMC DOMAIN-CONTAINING PROTEIN"/>
    <property type="match status" value="1"/>
</dbReference>
<feature type="transmembrane region" description="Helical" evidence="7">
    <location>
        <begin position="576"/>
        <end position="596"/>
    </location>
</feature>
<keyword evidence="5 7" id="KW-0472">Membrane</keyword>
<evidence type="ECO:0000313" key="9">
    <source>
        <dbReference type="EMBL" id="KAK2142980.1"/>
    </source>
</evidence>
<name>A0AAD9IZ57_9ANNE</name>
<feature type="transmembrane region" description="Helical" evidence="7">
    <location>
        <begin position="351"/>
        <end position="370"/>
    </location>
</feature>
<evidence type="ECO:0000256" key="1">
    <source>
        <dbReference type="ARBA" id="ARBA00004141"/>
    </source>
</evidence>
<evidence type="ECO:0000259" key="8">
    <source>
        <dbReference type="Pfam" id="PF07810"/>
    </source>
</evidence>
<evidence type="ECO:0000256" key="4">
    <source>
        <dbReference type="ARBA" id="ARBA00022989"/>
    </source>
</evidence>
<dbReference type="GO" id="GO:0005886">
    <property type="term" value="C:plasma membrane"/>
    <property type="evidence" value="ECO:0007669"/>
    <property type="project" value="InterPro"/>
</dbReference>
<comment type="similarity">
    <text evidence="2">Belongs to the TMC family.</text>
</comment>
<feature type="compositionally biased region" description="Basic and acidic residues" evidence="6">
    <location>
        <begin position="1"/>
        <end position="35"/>
    </location>
</feature>
<keyword evidence="4 7" id="KW-1133">Transmembrane helix</keyword>
<reference evidence="9" key="1">
    <citation type="journal article" date="2023" name="Mol. Biol. Evol.">
        <title>Third-Generation Sequencing Reveals the Adaptive Role of the Epigenome in Three Deep-Sea Polychaetes.</title>
        <authorList>
            <person name="Perez M."/>
            <person name="Aroh O."/>
            <person name="Sun Y."/>
            <person name="Lan Y."/>
            <person name="Juniper S.K."/>
            <person name="Young C.R."/>
            <person name="Angers B."/>
            <person name="Qian P.Y."/>
        </authorList>
    </citation>
    <scope>NUCLEOTIDE SEQUENCE</scope>
    <source>
        <strain evidence="9">P08H-3</strain>
    </source>
</reference>
<organism evidence="9 10">
    <name type="scientific">Paralvinella palmiformis</name>
    <dbReference type="NCBI Taxonomy" id="53620"/>
    <lineage>
        <taxon>Eukaryota</taxon>
        <taxon>Metazoa</taxon>
        <taxon>Spiralia</taxon>
        <taxon>Lophotrochozoa</taxon>
        <taxon>Annelida</taxon>
        <taxon>Polychaeta</taxon>
        <taxon>Sedentaria</taxon>
        <taxon>Canalipalpata</taxon>
        <taxon>Terebellida</taxon>
        <taxon>Terebelliformia</taxon>
        <taxon>Alvinellidae</taxon>
        <taxon>Paralvinella</taxon>
    </lineage>
</organism>
<keyword evidence="3 7" id="KW-0812">Transmembrane</keyword>
<gene>
    <name evidence="9" type="ORF">LSH36_890g00020</name>
</gene>
<feature type="transmembrane region" description="Helical" evidence="7">
    <location>
        <begin position="641"/>
        <end position="658"/>
    </location>
</feature>
<comment type="caution">
    <text evidence="9">The sequence shown here is derived from an EMBL/GenBank/DDBJ whole genome shotgun (WGS) entry which is preliminary data.</text>
</comment>
<accession>A0AAD9IZ57</accession>
<comment type="subcellular location">
    <subcellularLocation>
        <location evidence="1">Membrane</location>
        <topology evidence="1">Multi-pass membrane protein</topology>
    </subcellularLocation>
</comment>
<protein>
    <recommendedName>
        <fullName evidence="8">TMC domain-containing protein</fullName>
    </recommendedName>
</protein>
<sequence length="745" mass="86373">MDADKTETMECQSSHHDHHSDTSNHQHGDRHRTDNNADDSEEHLTTSQSVTVQLYDQNDQHHDQAGERKSLPHFRRRVLKSTSFEPGHSNRLTIDTPLHREHYFMTVCARRLNRHLRDLSLSALHVQFSPTGDDTTDSAPQTEKLNSLSSVLASSTQSSHGTQRLFYREQYEQESQILSGESLAREKKFKSWKFKRAKQWHKDKQAILDFLGYFKLWSSALKTIEGSFGSSVVSYFQFIRWLFLLNIFIFLCILGVVILPQALVEPKSFQDSIKSENASLTANQEMAMFCSENYSNFVKENTKNDVTSVMMDVFQGTGLLQNTYIFLGYYFNKTYFSDLSESSYDLPLAHLINTAGYLLITLILMVRYTANGIREKILSKGYHYHKCWSLVFCGWDYTLCKRKAASYKHLSLRKEMMTVLLELELAEKQRMMKKRQKACIYLKRVVINIITVVCLGGCFALIYYVVEVWKPMLLETSRVANNDILTLVVEYLPSVTITVLNFIIPFIFNYLVIFEEYSPSTELRLNISRTVFLRLASLVTLAVTMFRLITCDEKETTCGSCNANIKCWETYIGQELYKLVVLDFVIILATTFLVEFPRKALVTRVKKLKMFQQEFDLPVNVLNIVYSQTLCWWGAFYSPLIPAMTIVKLFLLFYCKKISLFVNQTPPHRPYQTAKSNHFFMMILMVSFMLSVVALTYTLGCLLIYFLRAKSEGSERVINILRDQFALLEKDKKFLLDHVRQTPHL</sequence>
<evidence type="ECO:0000256" key="6">
    <source>
        <dbReference type="SAM" id="MobiDB-lite"/>
    </source>
</evidence>
<feature type="domain" description="TMC" evidence="8">
    <location>
        <begin position="567"/>
        <end position="673"/>
    </location>
</feature>
<feature type="transmembrane region" description="Helical" evidence="7">
    <location>
        <begin position="679"/>
        <end position="707"/>
    </location>
</feature>
<dbReference type="GO" id="GO:0008381">
    <property type="term" value="F:mechanosensitive monoatomic ion channel activity"/>
    <property type="evidence" value="ECO:0007669"/>
    <property type="project" value="TreeGrafter"/>
</dbReference>
<dbReference type="EMBL" id="JAODUP010000890">
    <property type="protein sequence ID" value="KAK2142980.1"/>
    <property type="molecule type" value="Genomic_DNA"/>
</dbReference>
<feature type="region of interest" description="Disordered" evidence="6">
    <location>
        <begin position="1"/>
        <end position="47"/>
    </location>
</feature>
<feature type="transmembrane region" description="Helical" evidence="7">
    <location>
        <begin position="441"/>
        <end position="466"/>
    </location>
</feature>
<dbReference type="Pfam" id="PF07810">
    <property type="entry name" value="TMC"/>
    <property type="match status" value="1"/>
</dbReference>
<dbReference type="Proteomes" id="UP001208570">
    <property type="component" value="Unassembled WGS sequence"/>
</dbReference>
<dbReference type="InterPro" id="IPR038900">
    <property type="entry name" value="TMC"/>
</dbReference>
<feature type="transmembrane region" description="Helical" evidence="7">
    <location>
        <begin position="241"/>
        <end position="264"/>
    </location>
</feature>
<feature type="transmembrane region" description="Helical" evidence="7">
    <location>
        <begin position="491"/>
        <end position="511"/>
    </location>
</feature>
<proteinExistence type="inferred from homology"/>
<evidence type="ECO:0000256" key="2">
    <source>
        <dbReference type="ARBA" id="ARBA00006510"/>
    </source>
</evidence>
<evidence type="ECO:0000256" key="3">
    <source>
        <dbReference type="ARBA" id="ARBA00022692"/>
    </source>
</evidence>
<keyword evidence="10" id="KW-1185">Reference proteome</keyword>